<evidence type="ECO:0000256" key="17">
    <source>
        <dbReference type="ARBA" id="ARBA00023155"/>
    </source>
</evidence>
<evidence type="ECO:0000256" key="13">
    <source>
        <dbReference type="ARBA" id="ARBA00022687"/>
    </source>
</evidence>
<reference evidence="30" key="1">
    <citation type="submission" date="2012-07" db="EMBL/GenBank/DDBJ databases">
        <title>Genome of the Chinese tree shrew, a rising model animal genetically related to primates.</title>
        <authorList>
            <person name="Zhang G."/>
            <person name="Fan Y."/>
            <person name="Yao Y."/>
            <person name="Huang Z."/>
        </authorList>
    </citation>
    <scope>NUCLEOTIDE SEQUENCE [LARGE SCALE GENOMIC DNA]</scope>
</reference>
<keyword evidence="12" id="KW-0963">Cytoplasm</keyword>
<reference evidence="30" key="2">
    <citation type="journal article" date="2013" name="Nat. Commun.">
        <title>Genome of the Chinese tree shrew.</title>
        <authorList>
            <person name="Fan Y."/>
            <person name="Huang Z.Y."/>
            <person name="Cao C.C."/>
            <person name="Chen C.S."/>
            <person name="Chen Y.X."/>
            <person name="Fan D.D."/>
            <person name="He J."/>
            <person name="Hou H.L."/>
            <person name="Hu L."/>
            <person name="Hu X.T."/>
            <person name="Jiang X.T."/>
            <person name="Lai R."/>
            <person name="Lang Y.S."/>
            <person name="Liang B."/>
            <person name="Liao S.G."/>
            <person name="Mu D."/>
            <person name="Ma Y.Y."/>
            <person name="Niu Y.Y."/>
            <person name="Sun X.Q."/>
            <person name="Xia J.Q."/>
            <person name="Xiao J."/>
            <person name="Xiong Z.Q."/>
            <person name="Xu L."/>
            <person name="Yang L."/>
            <person name="Zhang Y."/>
            <person name="Zhao W."/>
            <person name="Zhao X.D."/>
            <person name="Zheng Y.T."/>
            <person name="Zhou J.M."/>
            <person name="Zhu Y.B."/>
            <person name="Zhang G.J."/>
            <person name="Wang J."/>
            <person name="Yao Y.G."/>
        </authorList>
    </citation>
    <scope>NUCLEOTIDE SEQUENCE [LARGE SCALE GENOMIC DNA]</scope>
</reference>
<evidence type="ECO:0000313" key="29">
    <source>
        <dbReference type="EMBL" id="ELW71005.1"/>
    </source>
</evidence>
<dbReference type="InterPro" id="IPR009057">
    <property type="entry name" value="Homeodomain-like_sf"/>
</dbReference>
<feature type="compositionally biased region" description="Polar residues" evidence="27">
    <location>
        <begin position="785"/>
        <end position="801"/>
    </location>
</feature>
<evidence type="ECO:0000256" key="18">
    <source>
        <dbReference type="ARBA" id="ARBA00023163"/>
    </source>
</evidence>
<evidence type="ECO:0000256" key="1">
    <source>
        <dbReference type="ARBA" id="ARBA00004123"/>
    </source>
</evidence>
<evidence type="ECO:0000256" key="4">
    <source>
        <dbReference type="ARBA" id="ARBA00004486"/>
    </source>
</evidence>
<dbReference type="Pfam" id="PF00046">
    <property type="entry name" value="Homeodomain"/>
    <property type="match status" value="1"/>
</dbReference>
<evidence type="ECO:0000256" key="27">
    <source>
        <dbReference type="SAM" id="MobiDB-lite"/>
    </source>
</evidence>
<evidence type="ECO:0000256" key="23">
    <source>
        <dbReference type="ARBA" id="ARBA00072821"/>
    </source>
</evidence>
<dbReference type="PANTHER" id="PTHR46606:SF3">
    <property type="entry name" value="SHOOTIN-1"/>
    <property type="match status" value="1"/>
</dbReference>
<dbReference type="GO" id="GO:0016055">
    <property type="term" value="P:Wnt signaling pathway"/>
    <property type="evidence" value="ECO:0007669"/>
    <property type="project" value="UniProtKB-KW"/>
</dbReference>
<dbReference type="InterPro" id="IPR024849">
    <property type="entry name" value="Shootin-1"/>
</dbReference>
<accession>L9L7D3</accession>
<evidence type="ECO:0000256" key="8">
    <source>
        <dbReference type="ARBA" id="ARBA00007397"/>
    </source>
</evidence>
<dbReference type="STRING" id="246437.L9L7D3"/>
<dbReference type="GO" id="GO:0000981">
    <property type="term" value="F:DNA-binding transcription factor activity, RNA polymerase II-specific"/>
    <property type="evidence" value="ECO:0007669"/>
    <property type="project" value="InterPro"/>
</dbReference>
<feature type="domain" description="Homeobox" evidence="28">
    <location>
        <begin position="61"/>
        <end position="121"/>
    </location>
</feature>
<dbReference type="PANTHER" id="PTHR46606">
    <property type="entry name" value="SHOOTIN-1"/>
    <property type="match status" value="1"/>
</dbReference>
<dbReference type="AlphaFoldDB" id="L9L7D3"/>
<keyword evidence="15 26" id="KW-0175">Coiled coil</keyword>
<evidence type="ECO:0000313" key="30">
    <source>
        <dbReference type="Proteomes" id="UP000011518"/>
    </source>
</evidence>
<feature type="compositionally biased region" description="Polar residues" evidence="27">
    <location>
        <begin position="255"/>
        <end position="272"/>
    </location>
</feature>
<feature type="region of interest" description="Disordered" evidence="27">
    <location>
        <begin position="820"/>
        <end position="844"/>
    </location>
</feature>
<dbReference type="CDD" id="cd00086">
    <property type="entry name" value="homeodomain"/>
    <property type="match status" value="1"/>
</dbReference>
<feature type="DNA-binding region" description="Homeobox" evidence="24">
    <location>
        <begin position="63"/>
        <end position="122"/>
    </location>
</feature>
<dbReference type="GO" id="GO:0030027">
    <property type="term" value="C:lamellipodium"/>
    <property type="evidence" value="ECO:0007669"/>
    <property type="project" value="UniProtKB-SubCell"/>
</dbReference>
<evidence type="ECO:0000256" key="3">
    <source>
        <dbReference type="ARBA" id="ARBA00004484"/>
    </source>
</evidence>
<keyword evidence="16 24" id="KW-0238">DNA-binding</keyword>
<keyword evidence="11" id="KW-0217">Developmental protein</keyword>
<proteinExistence type="inferred from homology"/>
<evidence type="ECO:0000256" key="16">
    <source>
        <dbReference type="ARBA" id="ARBA00023125"/>
    </source>
</evidence>
<dbReference type="Proteomes" id="UP000011518">
    <property type="component" value="Unassembled WGS sequence"/>
</dbReference>
<dbReference type="SMART" id="SM00389">
    <property type="entry name" value="HOX"/>
    <property type="match status" value="1"/>
</dbReference>
<dbReference type="GO" id="GO:0003677">
    <property type="term" value="F:DNA binding"/>
    <property type="evidence" value="ECO:0007669"/>
    <property type="project" value="UniProtKB-UniRule"/>
</dbReference>
<evidence type="ECO:0000256" key="6">
    <source>
        <dbReference type="ARBA" id="ARBA00004510"/>
    </source>
</evidence>
<dbReference type="GO" id="GO:0005737">
    <property type="term" value="C:cytoplasm"/>
    <property type="evidence" value="ECO:0007669"/>
    <property type="project" value="TreeGrafter"/>
</dbReference>
<name>L9L7D3_TUPCH</name>
<evidence type="ECO:0000256" key="20">
    <source>
        <dbReference type="ARBA" id="ARBA00023242"/>
    </source>
</evidence>
<dbReference type="GO" id="GO:2001224">
    <property type="term" value="P:positive regulation of neuron migration"/>
    <property type="evidence" value="ECO:0007669"/>
    <property type="project" value="TreeGrafter"/>
</dbReference>
<feature type="region of interest" description="Disordered" evidence="27">
    <location>
        <begin position="255"/>
        <end position="309"/>
    </location>
</feature>
<dbReference type="InParanoid" id="L9L7D3"/>
<comment type="similarity">
    <text evidence="9">Belongs to the shootin family.</text>
</comment>
<dbReference type="PROSITE" id="PS00027">
    <property type="entry name" value="HOMEOBOX_1"/>
    <property type="match status" value="1"/>
</dbReference>
<keyword evidence="14" id="KW-0805">Transcription regulation</keyword>
<evidence type="ECO:0000256" key="22">
    <source>
        <dbReference type="ARBA" id="ARBA00058030"/>
    </source>
</evidence>
<evidence type="ECO:0000256" key="19">
    <source>
        <dbReference type="ARBA" id="ARBA00023212"/>
    </source>
</evidence>
<protein>
    <recommendedName>
        <fullName evidence="10">Shootin-1</fullName>
    </recommendedName>
    <alternativeName>
        <fullName evidence="23">Ventral anterior homeobox 2</fullName>
    </alternativeName>
</protein>
<evidence type="ECO:0000256" key="10">
    <source>
        <dbReference type="ARBA" id="ARBA00017666"/>
    </source>
</evidence>
<keyword evidence="13" id="KW-0879">Wnt signaling pathway</keyword>
<sequence>MRRLLAERASLRVFTIQCAVVGVVGVTSHRHKQRLRTSNDAITHAKGSIREIILPKGLDLDRPKRTRTSFTAEQLYRLEMEFQRCQYVVGRERTELARQLNLSETQVKVWFQNRRTKQKKDQGKDSELRSVVSETAATCSVLRLLEQGRLLSPPGLPALLPPCATSALGSALNRTRMHQESRKLSLLRHFCSRTSAHAEPGIGALLSSTSRNREWKCLPPRWGSEEIRNDPGLWSSGDQLQERLGKGRERRVFFQTPNAETPNALEQISSHPTAERQEEEEREQIQLPGSGAARHRHLAASSPPPVDPSPLPPFLLFPAPPAKMNSSDEEKQLQLITSLKEQAIGEYEDLRAENQKTKEKCDKIRQERDEAVKKLEEFQKISHMVIEEVNFMQNHLEIEKTCRESAEALATKLNKENKTLKRISMLYMAKLGPDVITEEINIDDEDTADAESVAETCVSVQCQKQMKELRDQIVSVQEEKKILAIELENLKSKLVEVIEEVLSMLAVEEYEEMQVNLELEKDLRKKAETFAQEMFIEQNKLKRQSHLLLQSSVPDQQLLKALDDNAKLTQLLEEERIQHQQKVKELEEKLENETLHKEIHNLKQQLELLEEDKKELESKYQNSEEKARNLKHSVDELQKRVNQSENSVPPPPPPPPPLPPPPPNPIRSLMSMIRKRSHPSGSGAKKEKATQPETTEEVTDLKRQAVEEMMDRIKKGVHLRPVNQTARPKAKADSSKGSESAVNELKGILGTLNKSTSSRSLKSLDPENSETELERILRRRKVTTEADSSSPTGILATSESKSMPVLGSVSSVTKTALNKKTLEAEFNSPSPPTPEAGEGPRKLEGCTSSKVTFQSYPQPARRISLSVLSDTCSKLLYRQQLLPEELLRMHYAECKNDC</sequence>
<dbReference type="EMBL" id="KB320476">
    <property type="protein sequence ID" value="ELW71005.1"/>
    <property type="molecule type" value="Genomic_DNA"/>
</dbReference>
<dbReference type="Gene3D" id="1.10.10.60">
    <property type="entry name" value="Homeodomain-like"/>
    <property type="match status" value="1"/>
</dbReference>
<dbReference type="FunFam" id="1.10.10.60:FF:000131">
    <property type="entry name" value="Ventral anterior homeobox 2"/>
    <property type="match status" value="1"/>
</dbReference>
<evidence type="ECO:0000256" key="11">
    <source>
        <dbReference type="ARBA" id="ARBA00022473"/>
    </source>
</evidence>
<comment type="subcellular location">
    <subcellularLocation>
        <location evidence="5">Cell projection</location>
        <location evidence="5">Axon</location>
    </subcellularLocation>
    <subcellularLocation>
        <location evidence="4">Cell projection</location>
        <location evidence="4">Filopodium</location>
    </subcellularLocation>
    <subcellularLocation>
        <location evidence="7">Cell projection</location>
        <location evidence="7">Growth cone</location>
    </subcellularLocation>
    <subcellularLocation>
        <location evidence="6">Cell projection</location>
        <location evidence="6">Lamellipodium</location>
    </subcellularLocation>
    <subcellularLocation>
        <location evidence="2">Cytoplasm</location>
        <location evidence="2">Cytoskeleton</location>
    </subcellularLocation>
    <subcellularLocation>
        <location evidence="1 24 25">Nucleus</location>
    </subcellularLocation>
    <subcellularLocation>
        <location evidence="3">Perikaryon</location>
    </subcellularLocation>
</comment>
<evidence type="ECO:0000256" key="14">
    <source>
        <dbReference type="ARBA" id="ARBA00023015"/>
    </source>
</evidence>
<dbReference type="FunCoup" id="L9L7D3">
    <property type="interactions" value="206"/>
</dbReference>
<evidence type="ECO:0000256" key="25">
    <source>
        <dbReference type="RuleBase" id="RU000682"/>
    </source>
</evidence>
<keyword evidence="30" id="KW-1185">Reference proteome</keyword>
<keyword evidence="21" id="KW-0966">Cell projection</keyword>
<evidence type="ECO:0000256" key="5">
    <source>
        <dbReference type="ARBA" id="ARBA00004489"/>
    </source>
</evidence>
<keyword evidence="18" id="KW-0804">Transcription</keyword>
<dbReference type="GO" id="GO:0005634">
    <property type="term" value="C:nucleus"/>
    <property type="evidence" value="ECO:0007669"/>
    <property type="project" value="UniProtKB-SubCell"/>
</dbReference>
<dbReference type="GO" id="GO:0044295">
    <property type="term" value="C:axonal growth cone"/>
    <property type="evidence" value="ECO:0007669"/>
    <property type="project" value="TreeGrafter"/>
</dbReference>
<dbReference type="PROSITE" id="PS50071">
    <property type="entry name" value="HOMEOBOX_2"/>
    <property type="match status" value="1"/>
</dbReference>
<evidence type="ECO:0000256" key="12">
    <source>
        <dbReference type="ARBA" id="ARBA00022490"/>
    </source>
</evidence>
<dbReference type="InterPro" id="IPR001356">
    <property type="entry name" value="HD"/>
</dbReference>
<dbReference type="eggNOG" id="ENOG502QVVT">
    <property type="taxonomic scope" value="Eukaryota"/>
</dbReference>
<feature type="compositionally biased region" description="Basic and acidic residues" evidence="27">
    <location>
        <begin position="699"/>
        <end position="714"/>
    </location>
</feature>
<dbReference type="GO" id="GO:0048812">
    <property type="term" value="P:neuron projection morphogenesis"/>
    <property type="evidence" value="ECO:0007669"/>
    <property type="project" value="TreeGrafter"/>
</dbReference>
<evidence type="ECO:0000256" key="24">
    <source>
        <dbReference type="PROSITE-ProRule" id="PRU00108"/>
    </source>
</evidence>
<evidence type="ECO:0000256" key="21">
    <source>
        <dbReference type="ARBA" id="ARBA00023273"/>
    </source>
</evidence>
<evidence type="ECO:0000256" key="2">
    <source>
        <dbReference type="ARBA" id="ARBA00004245"/>
    </source>
</evidence>
<feature type="compositionally biased region" description="Polar residues" evidence="27">
    <location>
        <begin position="752"/>
        <end position="761"/>
    </location>
</feature>
<organism evidence="29 30">
    <name type="scientific">Tupaia chinensis</name>
    <name type="common">Chinese tree shrew</name>
    <name type="synonym">Tupaia belangeri chinensis</name>
    <dbReference type="NCBI Taxonomy" id="246437"/>
    <lineage>
        <taxon>Eukaryota</taxon>
        <taxon>Metazoa</taxon>
        <taxon>Chordata</taxon>
        <taxon>Craniata</taxon>
        <taxon>Vertebrata</taxon>
        <taxon>Euteleostomi</taxon>
        <taxon>Mammalia</taxon>
        <taxon>Eutheria</taxon>
        <taxon>Euarchontoglires</taxon>
        <taxon>Scandentia</taxon>
        <taxon>Tupaiidae</taxon>
        <taxon>Tupaia</taxon>
    </lineage>
</organism>
<feature type="coiled-coil region" evidence="26">
    <location>
        <begin position="340"/>
        <end position="423"/>
    </location>
</feature>
<evidence type="ECO:0000256" key="15">
    <source>
        <dbReference type="ARBA" id="ARBA00023054"/>
    </source>
</evidence>
<evidence type="ECO:0000256" key="7">
    <source>
        <dbReference type="ARBA" id="ARBA00004624"/>
    </source>
</evidence>
<evidence type="ECO:0000256" key="9">
    <source>
        <dbReference type="ARBA" id="ARBA00010041"/>
    </source>
</evidence>
<comment type="similarity">
    <text evidence="8">Belongs to the EMX homeobox family.</text>
</comment>
<dbReference type="SUPFAM" id="SSF46689">
    <property type="entry name" value="Homeodomain-like"/>
    <property type="match status" value="1"/>
</dbReference>
<gene>
    <name evidence="29" type="ORF">TREES_T100020255</name>
</gene>
<comment type="function">
    <text evidence="22">Transcription factor that may function in dorsoventral specification of the forebrain. Regulates the expression of Wnt signaling antagonists including the expression of a truncated TCF7L2 isoform that cannot bind CTNNB1 and acts therefore as a potent dominant-negative Wnt antagonist. Plays a crucial role in eye development and, in particular, in the specification of the ventral optic vesicle. May be a regulator of axial polarization in the retina.</text>
</comment>
<keyword evidence="20 24" id="KW-0539">Nucleus</keyword>
<dbReference type="GO" id="GO:0043204">
    <property type="term" value="C:perikaryon"/>
    <property type="evidence" value="ECO:0007669"/>
    <property type="project" value="UniProtKB-SubCell"/>
</dbReference>
<dbReference type="InterPro" id="IPR017970">
    <property type="entry name" value="Homeobox_CS"/>
</dbReference>
<feature type="region of interest" description="Disordered" evidence="27">
    <location>
        <begin position="639"/>
        <end position="804"/>
    </location>
</feature>
<keyword evidence="19" id="KW-0206">Cytoskeleton</keyword>
<evidence type="ECO:0000259" key="28">
    <source>
        <dbReference type="PROSITE" id="PS50071"/>
    </source>
</evidence>
<dbReference type="GO" id="GO:0030175">
    <property type="term" value="C:filopodium"/>
    <property type="evidence" value="ECO:0007669"/>
    <property type="project" value="UniProtKB-SubCell"/>
</dbReference>
<feature type="coiled-coil region" evidence="26">
    <location>
        <begin position="459"/>
        <end position="500"/>
    </location>
</feature>
<keyword evidence="17 24" id="KW-0371">Homeobox</keyword>
<dbReference type="GO" id="GO:0005856">
    <property type="term" value="C:cytoskeleton"/>
    <property type="evidence" value="ECO:0007669"/>
    <property type="project" value="UniProtKB-SubCell"/>
</dbReference>
<feature type="compositionally biased region" description="Pro residues" evidence="27">
    <location>
        <begin position="648"/>
        <end position="665"/>
    </location>
</feature>
<evidence type="ECO:0000256" key="26">
    <source>
        <dbReference type="SAM" id="Coils"/>
    </source>
</evidence>